<feature type="domain" description="Helicase ATP-binding" evidence="11">
    <location>
        <begin position="262"/>
        <end position="455"/>
    </location>
</feature>
<comment type="caution">
    <text evidence="13">The sequence shown here is derived from an EMBL/GenBank/DDBJ whole genome shotgun (WGS) entry which is preliminary data.</text>
</comment>
<keyword evidence="7" id="KW-0347">Helicase</keyword>
<dbReference type="NCBIfam" id="TIGR01587">
    <property type="entry name" value="cas3_core"/>
    <property type="match status" value="1"/>
</dbReference>
<evidence type="ECO:0000256" key="8">
    <source>
        <dbReference type="ARBA" id="ARBA00022840"/>
    </source>
</evidence>
<keyword evidence="5" id="KW-0547">Nucleotide-binding</keyword>
<reference evidence="13" key="1">
    <citation type="submission" date="2021-03" db="EMBL/GenBank/DDBJ databases">
        <authorList>
            <person name="Wang G."/>
        </authorList>
    </citation>
    <scope>NUCLEOTIDE SEQUENCE</scope>
    <source>
        <strain evidence="13">KCTC 12899</strain>
    </source>
</reference>
<dbReference type="RefSeq" id="WP_207859284.1">
    <property type="nucleotide sequence ID" value="NZ_JAFREP010000011.1"/>
</dbReference>
<evidence type="ECO:0000256" key="3">
    <source>
        <dbReference type="ARBA" id="ARBA00022722"/>
    </source>
</evidence>
<dbReference type="GO" id="GO:0004518">
    <property type="term" value="F:nuclease activity"/>
    <property type="evidence" value="ECO:0007669"/>
    <property type="project" value="UniProtKB-KW"/>
</dbReference>
<evidence type="ECO:0000256" key="2">
    <source>
        <dbReference type="ARBA" id="ARBA00009046"/>
    </source>
</evidence>
<evidence type="ECO:0000313" key="13">
    <source>
        <dbReference type="EMBL" id="MBO1319442.1"/>
    </source>
</evidence>
<gene>
    <name evidence="13" type="primary">cas3</name>
    <name evidence="13" type="ORF">J3U88_13290</name>
</gene>
<dbReference type="GO" id="GO:0051607">
    <property type="term" value="P:defense response to virus"/>
    <property type="evidence" value="ECO:0007669"/>
    <property type="project" value="UniProtKB-KW"/>
</dbReference>
<feature type="region of interest" description="Disordered" evidence="10">
    <location>
        <begin position="1"/>
        <end position="32"/>
    </location>
</feature>
<dbReference type="Pfam" id="PF00270">
    <property type="entry name" value="DEAD"/>
    <property type="match status" value="1"/>
</dbReference>
<dbReference type="InterPro" id="IPR038257">
    <property type="entry name" value="CRISPR-assoc_Cas3_HD_sf"/>
</dbReference>
<feature type="compositionally biased region" description="Basic and acidic residues" evidence="10">
    <location>
        <begin position="1"/>
        <end position="23"/>
    </location>
</feature>
<evidence type="ECO:0000259" key="11">
    <source>
        <dbReference type="PROSITE" id="PS51192"/>
    </source>
</evidence>
<organism evidence="13 14">
    <name type="scientific">Acanthopleuribacter pedis</name>
    <dbReference type="NCBI Taxonomy" id="442870"/>
    <lineage>
        <taxon>Bacteria</taxon>
        <taxon>Pseudomonadati</taxon>
        <taxon>Acidobacteriota</taxon>
        <taxon>Holophagae</taxon>
        <taxon>Acanthopleuribacterales</taxon>
        <taxon>Acanthopleuribacteraceae</taxon>
        <taxon>Acanthopleuribacter</taxon>
    </lineage>
</organism>
<dbReference type="InterPro" id="IPR011545">
    <property type="entry name" value="DEAD/DEAH_box_helicase_dom"/>
</dbReference>
<protein>
    <submittedName>
        <fullName evidence="13">CRISPR-associated helicase Cas3</fullName>
    </submittedName>
</protein>
<evidence type="ECO:0000259" key="12">
    <source>
        <dbReference type="PROSITE" id="PS51643"/>
    </source>
</evidence>
<evidence type="ECO:0000256" key="6">
    <source>
        <dbReference type="ARBA" id="ARBA00022801"/>
    </source>
</evidence>
<dbReference type="PROSITE" id="PS51192">
    <property type="entry name" value="HELICASE_ATP_BIND_1"/>
    <property type="match status" value="1"/>
</dbReference>
<evidence type="ECO:0000313" key="14">
    <source>
        <dbReference type="Proteomes" id="UP000664417"/>
    </source>
</evidence>
<dbReference type="CDD" id="cd17930">
    <property type="entry name" value="DEXHc_cas3"/>
    <property type="match status" value="1"/>
</dbReference>
<feature type="domain" description="HD Cas3-type" evidence="12">
    <location>
        <begin position="31"/>
        <end position="203"/>
    </location>
</feature>
<dbReference type="AlphaFoldDB" id="A0A8J7U3A9"/>
<dbReference type="InterPro" id="IPR006483">
    <property type="entry name" value="CRISPR-assoc_Cas3_HD"/>
</dbReference>
<keyword evidence="6" id="KW-0378">Hydrolase</keyword>
<dbReference type="Proteomes" id="UP000664417">
    <property type="component" value="Unassembled WGS sequence"/>
</dbReference>
<keyword evidence="8" id="KW-0067">ATP-binding</keyword>
<dbReference type="Pfam" id="PF18019">
    <property type="entry name" value="Cas3_HD"/>
    <property type="match status" value="1"/>
</dbReference>
<dbReference type="Pfam" id="PF22590">
    <property type="entry name" value="Cas3-like_C_2"/>
    <property type="match status" value="1"/>
</dbReference>
<dbReference type="Gene3D" id="3.40.50.300">
    <property type="entry name" value="P-loop containing nucleotide triphosphate hydrolases"/>
    <property type="match status" value="2"/>
</dbReference>
<evidence type="ECO:0000256" key="4">
    <source>
        <dbReference type="ARBA" id="ARBA00022723"/>
    </source>
</evidence>
<dbReference type="PANTHER" id="PTHR47962">
    <property type="entry name" value="ATP-DEPENDENT HELICASE LHR-RELATED-RELATED"/>
    <property type="match status" value="1"/>
</dbReference>
<dbReference type="SMART" id="SM00487">
    <property type="entry name" value="DEXDc"/>
    <property type="match status" value="1"/>
</dbReference>
<evidence type="ECO:0000256" key="10">
    <source>
        <dbReference type="SAM" id="MobiDB-lite"/>
    </source>
</evidence>
<dbReference type="GO" id="GO:0004386">
    <property type="term" value="F:helicase activity"/>
    <property type="evidence" value="ECO:0007669"/>
    <property type="project" value="UniProtKB-KW"/>
</dbReference>
<dbReference type="NCBIfam" id="TIGR01596">
    <property type="entry name" value="cas3_HD"/>
    <property type="match status" value="1"/>
</dbReference>
<dbReference type="PROSITE" id="PS51643">
    <property type="entry name" value="HD_CAS3"/>
    <property type="match status" value="1"/>
</dbReference>
<comment type="similarity">
    <text evidence="1">In the N-terminal section; belongs to the CRISPR-associated nuclease Cas3-HD family.</text>
</comment>
<keyword evidence="3" id="KW-0540">Nuclease</keyword>
<dbReference type="InterPro" id="IPR027417">
    <property type="entry name" value="P-loop_NTPase"/>
</dbReference>
<dbReference type="GO" id="GO:0016887">
    <property type="term" value="F:ATP hydrolysis activity"/>
    <property type="evidence" value="ECO:0007669"/>
    <property type="project" value="TreeGrafter"/>
</dbReference>
<sequence length="817" mass="92419">MTDYFRDRDYSHSPRDPEGRPYGEADPATLDWSEGRPLIDHLNGTGDKAKNHAAKLDLENYALWMGRWHDLGKYRPNFQDYLRGLRSFPNPEDKSHKWAGAAWANALAGGAPMAWLIAGHHGGLLDRTSLRAFFNDPAKTKKGQLGQAHVELNEVIATGRVPESLLQKPEFTLHPNFSPKAPYATLELMLRFLFSMLVDADHTDTAEHFDPEQATTRDALHAQQNSLAELKHKLDTHLDAFRDAPDTPVNRMRAQVLHHCREAAAHKPGLFHLTVPTGGGKTLSSMAFALDHALTHRGLNDLPYERIIVVLPFTSIIEQSAATYRAIFGEANVLEHHANWEADEDNADKRNRAAYQHKLLCENWDAPIIVTTAVQFLETLHAHKTSRCRKLHRVLNSVVVMDEVQTLPVHLLRVTLDTLAALVADFGTSLVLCTATQPALSEPDILRTRDRDTRCRNILPQPHPIIPPDVERAMFDQMRRVQVHTPLENEHPDDWSALTERASSHRDVLIIVDRRQAAYELAQDLGEDWLYLSGAMVAAHRSWVVAEVKRRLAADIPCKLVSTQIIEAGVDVDFPVVYRAMAGYEALAQSAGRCNRNGLRRDDTNGEPIPGDFYLFLAPQAPPKGLLKAGYSIARSGFKNQAIDLHDPALFPTYFRDLYQSAQLDAKELMPARKDHALRQIGENYQLIDNKHQVQVVVPWSAEALAALYPDDGSLTEKEREQRDKMLGQRQRFELAFQRYREAGKPDKGDMRLLNQSMVAVPEKVVRRLMTEGAVRPLHDNCPVPFLDLETYRDYYDARLGFRYFEDYELDPALCLL</sequence>
<dbReference type="GO" id="GO:0005524">
    <property type="term" value="F:ATP binding"/>
    <property type="evidence" value="ECO:0007669"/>
    <property type="project" value="UniProtKB-KW"/>
</dbReference>
<dbReference type="InterPro" id="IPR014001">
    <property type="entry name" value="Helicase_ATP-bd"/>
</dbReference>
<comment type="similarity">
    <text evidence="2">In the central section; belongs to the CRISPR-associated helicase Cas3 family.</text>
</comment>
<dbReference type="PANTHER" id="PTHR47962:SF5">
    <property type="entry name" value="ATP-DEPENDENT HELICASE LHR-RELATED"/>
    <property type="match status" value="1"/>
</dbReference>
<dbReference type="CDD" id="cd09641">
    <property type="entry name" value="Cas3''_I"/>
    <property type="match status" value="1"/>
</dbReference>
<dbReference type="GO" id="GO:0003677">
    <property type="term" value="F:DNA binding"/>
    <property type="evidence" value="ECO:0007669"/>
    <property type="project" value="TreeGrafter"/>
</dbReference>
<dbReference type="SUPFAM" id="SSF52540">
    <property type="entry name" value="P-loop containing nucleoside triphosphate hydrolases"/>
    <property type="match status" value="1"/>
</dbReference>
<dbReference type="InterPro" id="IPR054712">
    <property type="entry name" value="Cas3-like_dom"/>
</dbReference>
<evidence type="ECO:0000256" key="5">
    <source>
        <dbReference type="ARBA" id="ARBA00022741"/>
    </source>
</evidence>
<keyword evidence="9" id="KW-0051">Antiviral defense</keyword>
<dbReference type="InterPro" id="IPR006474">
    <property type="entry name" value="Helicase_Cas3_CRISPR-ass_core"/>
</dbReference>
<name>A0A8J7U3A9_9BACT</name>
<dbReference type="Gene3D" id="1.10.3210.30">
    <property type="match status" value="1"/>
</dbReference>
<evidence type="ECO:0000256" key="1">
    <source>
        <dbReference type="ARBA" id="ARBA00006847"/>
    </source>
</evidence>
<evidence type="ECO:0000256" key="9">
    <source>
        <dbReference type="ARBA" id="ARBA00023118"/>
    </source>
</evidence>
<evidence type="ECO:0000256" key="7">
    <source>
        <dbReference type="ARBA" id="ARBA00022806"/>
    </source>
</evidence>
<keyword evidence="14" id="KW-1185">Reference proteome</keyword>
<dbReference type="EMBL" id="JAFREP010000011">
    <property type="protein sequence ID" value="MBO1319442.1"/>
    <property type="molecule type" value="Genomic_DNA"/>
</dbReference>
<keyword evidence="4" id="KW-0479">Metal-binding</keyword>
<dbReference type="InterPro" id="IPR052511">
    <property type="entry name" value="ATP-dep_Helicase"/>
</dbReference>
<dbReference type="GO" id="GO:0046872">
    <property type="term" value="F:metal ion binding"/>
    <property type="evidence" value="ECO:0007669"/>
    <property type="project" value="UniProtKB-KW"/>
</dbReference>
<proteinExistence type="inferred from homology"/>
<accession>A0A8J7U3A9</accession>